<proteinExistence type="predicted"/>
<evidence type="ECO:0000256" key="3">
    <source>
        <dbReference type="ARBA" id="ARBA00022670"/>
    </source>
</evidence>
<comment type="caution">
    <text evidence="10">The sequence shown here is derived from an EMBL/GenBank/DDBJ whole genome shotgun (WGS) entry which is preliminary data.</text>
</comment>
<reference evidence="10" key="1">
    <citation type="journal article" date="2023" name="Mol. Phylogenet. Evol.">
        <title>Genome-scale phylogeny and comparative genomics of the fungal order Sordariales.</title>
        <authorList>
            <person name="Hensen N."/>
            <person name="Bonometti L."/>
            <person name="Westerberg I."/>
            <person name="Brannstrom I.O."/>
            <person name="Guillou S."/>
            <person name="Cros-Aarteil S."/>
            <person name="Calhoun S."/>
            <person name="Haridas S."/>
            <person name="Kuo A."/>
            <person name="Mondo S."/>
            <person name="Pangilinan J."/>
            <person name="Riley R."/>
            <person name="LaButti K."/>
            <person name="Andreopoulos B."/>
            <person name="Lipzen A."/>
            <person name="Chen C."/>
            <person name="Yan M."/>
            <person name="Daum C."/>
            <person name="Ng V."/>
            <person name="Clum A."/>
            <person name="Steindorff A."/>
            <person name="Ohm R.A."/>
            <person name="Martin F."/>
            <person name="Silar P."/>
            <person name="Natvig D.O."/>
            <person name="Lalanne C."/>
            <person name="Gautier V."/>
            <person name="Ament-Velasquez S.L."/>
            <person name="Kruys A."/>
            <person name="Hutchinson M.I."/>
            <person name="Powell A.J."/>
            <person name="Barry K."/>
            <person name="Miller A.N."/>
            <person name="Grigoriev I.V."/>
            <person name="Debuchy R."/>
            <person name="Gladieux P."/>
            <person name="Hiltunen Thoren M."/>
            <person name="Johannesson H."/>
        </authorList>
    </citation>
    <scope>NUCLEOTIDE SEQUENCE</scope>
    <source>
        <strain evidence="10">CBS 955.72</strain>
    </source>
</reference>
<reference evidence="10" key="2">
    <citation type="submission" date="2023-06" db="EMBL/GenBank/DDBJ databases">
        <authorList>
            <consortium name="Lawrence Berkeley National Laboratory"/>
            <person name="Haridas S."/>
            <person name="Hensen N."/>
            <person name="Bonometti L."/>
            <person name="Westerberg I."/>
            <person name="Brannstrom I.O."/>
            <person name="Guillou S."/>
            <person name="Cros-Aarteil S."/>
            <person name="Calhoun S."/>
            <person name="Kuo A."/>
            <person name="Mondo S."/>
            <person name="Pangilinan J."/>
            <person name="Riley R."/>
            <person name="Labutti K."/>
            <person name="Andreopoulos B."/>
            <person name="Lipzen A."/>
            <person name="Chen C."/>
            <person name="Yanf M."/>
            <person name="Daum C."/>
            <person name="Ng V."/>
            <person name="Clum A."/>
            <person name="Steindorff A."/>
            <person name="Ohm R."/>
            <person name="Martin F."/>
            <person name="Silar P."/>
            <person name="Natvig D."/>
            <person name="Lalanne C."/>
            <person name="Gautier V."/>
            <person name="Ament-Velasquez S.L."/>
            <person name="Kruys A."/>
            <person name="Hutchinson M.I."/>
            <person name="Powell A.J."/>
            <person name="Barry K."/>
            <person name="Miller A.N."/>
            <person name="Grigoriev I.V."/>
            <person name="Debuchy R."/>
            <person name="Gladieux P."/>
            <person name="Thoren M.H."/>
            <person name="Johannesson H."/>
        </authorList>
    </citation>
    <scope>NUCLEOTIDE SEQUENCE</scope>
    <source>
        <strain evidence="10">CBS 955.72</strain>
    </source>
</reference>
<organism evidence="10 11">
    <name type="scientific">Lasiosphaeria hispida</name>
    <dbReference type="NCBI Taxonomy" id="260671"/>
    <lineage>
        <taxon>Eukaryota</taxon>
        <taxon>Fungi</taxon>
        <taxon>Dikarya</taxon>
        <taxon>Ascomycota</taxon>
        <taxon>Pezizomycotina</taxon>
        <taxon>Sordariomycetes</taxon>
        <taxon>Sordariomycetidae</taxon>
        <taxon>Sordariales</taxon>
        <taxon>Lasiosphaeriaceae</taxon>
        <taxon>Lasiosphaeria</taxon>
    </lineage>
</organism>
<name>A0AAJ0HSC9_9PEZI</name>
<keyword evidence="4" id="KW-0833">Ubl conjugation pathway</keyword>
<dbReference type="InterPro" id="IPR022105">
    <property type="entry name" value="DUF3645"/>
</dbReference>
<gene>
    <name evidence="10" type="ORF">B0T25DRAFT_629629</name>
</gene>
<dbReference type="InterPro" id="IPR022099">
    <property type="entry name" value="DUF3638"/>
</dbReference>
<keyword evidence="5" id="KW-0378">Hydrolase</keyword>
<keyword evidence="3" id="KW-0645">Protease</keyword>
<evidence type="ECO:0000256" key="1">
    <source>
        <dbReference type="ARBA" id="ARBA00000707"/>
    </source>
</evidence>
<evidence type="ECO:0000313" key="10">
    <source>
        <dbReference type="EMBL" id="KAK3360569.1"/>
    </source>
</evidence>
<sequence>MLQQCSLERRVCVVALWKLWGKKGMGNDVDEGFAIKNCSRRGVCAFHVGLRLIAREGRVWANLTREFEYLSPRMHEARHEDNGGGYAAAPPRMTSISGGRDNDKLLTQMCGKLSNIIKRYYTAAKDVYAGDPESTSVMLLTIMELWVACDITATKICPLLLDYATSFPAGLFVPLVLPKKEQMDRLTKIENYLSYRAANAKEGPPWELYRDQHSFAVRYYDNYEEAKTLHGKIVEQAAAGKEHKLVELRAKHEEYRSLMAEYVSPDTEHQREVNLDSNKWVKRCEPSCPKCLTQKKALGLRVSPFEWPIPEDPVKAKAVVFELVLPATFHHWREITLVILLDIFCRDPRPRSDVTLCYPNANPILKNSVTLGNPARFRLASPKAQVGRYRWIDEDEKNWTASNVILSHSFQYDLYDTSLDLTIPGSLTLGVPPQCWYAPLTVPAPLLDWATGTSHTMNDVIARQADCPETMGLDEFRAFGNLRGAVSLQWYNILSQLAMPTLNFNRPETFYLIIQAANEAGPRNGDDESREAHSILQDQRFSHQLRRHLRDALSRIEAKWEADVALATFVCLTTRLLSLTTSLVYEDCLALLADVRSTCIKWARVLVEKISHTGSEEVRRDLSQRALSMALTCHATFGVGPRYLSDVLSDSSQASIMLESSMVISEHFPFHTLSPILNVLFHRYISLSYESTPLLKKAIVEEGRPCLDDAIRRIWPSYRSTAPWHLAGSGRVHMVESRTTANSRLHNLGYNFLTGELLVDNFPLSNLPHSCMTHPTYKKLFKDRAIPVAPSSIPGMRFTTRLPYQGYEMSFGMQDGDLIILARQEGVTEHWLIPPSMLGADVPRLLVTNYVHWLNIEKQTIEFRPLSAPWQEIREGSMSDGYLMTFRGSLGDGRARLTTLDSRPLVDMESQTFSFISRILLPIESRGFLHLTLEKASSTLSIELPRLRLRFTLQARGKAIKSNHPRGFVVDEDQSIGALSSLQNRLVLRSETVGNEARQRTVIIPHGTVTSEAAYNGHSKTSVTIDNDTQVRRHHSYWIDSRLGRLEDAGALASRLFLCQLHAVTTHFLPDRLTGRTGTEEALRILSSAAVRSFDRLSDDEITSLRQIAAISPTRKYHPNLYSSYTKATTVVSWSQISPLAQTDAIYQLVNSIIHQARRSEVFFPKSKHISNLVTSEMSLVRRQLARTVALRVDPCSIREKEEEAVRDVVYNSRDSGPSPCEAQAYRISRHFESRRWGDILEQVPPASFINLARIVRFSSPVTQRNTSTVSTTVSFTPKLDFHLGWLQPFSAALGRNWCAIVNQIAKTDLEHDRYRIAIFLAALTFADETDQGIVQVVLAITTVAALRNIHHPERTTFLPDDPLEPSHEVLRRWALDLKIDRPSTSMTKEQNIQHIIDSFVGELQNQWPCEDPQTPSDLDYYSDYLKVADIMHKVGSLFGSCYRKKQFKEYLDSVEANVKGLPISAEHRQPASAPALQPWRARHSKKTVAAEDLFAVDPPEIAATEPVSFKEHLSPNLEKDEVQKRMRQLLGDMKGSNDPPQKTRYIGELEKSVDCLGSSSGSASFTLKTPTDTLKPVLVAYQDKCRHDVESIFSNIHRVLSRAPAAPTPVIGCPGLWPRVTPTMLLERLSRAKWAALSLAWRERLVAYARSITSLQRAERLVELASKQGDLVQEILNVGHTNWDPMEFPESLLFEVESGVMIRHVQESIAAQMRKPSTNQNAVMQLNMGEGKSSVIIPIVAAALADGTRLVRILVGKAQSKQMVHILTKKLGGLIGCRIYLLPFSREMKLDSANAEMIRKMCMECQSRGGVFLMQPEHLLSFNLLGLEHVIARELAVGRSLLETQQFFDEGSRDIIDESDDNLSARFELTYTMGSQSLLDFAPHRWIVIQSVLNLVPEYAKRLATKDADSVAFSGSKHPGGFPSIRILNDAGEALVEAVGTRIRRDGIEGFQSGKGFPTPLREAIKHYMMKDELGDELIHKVENASAHVSPHMSRTLLLLRGLFARGILAFAFRRRRWRVNYGLDHNHSPPTGMAVPYRAKDSPAPRSEFSHPDLRIILTCLSYYYGGLQDVDLFQLLEHLTLSPEGVNDYDTLAQSTKGFPTVYSQLKRVNPKDRDQCIEHIFPYLRYNKRAIDCYLSQILFRNELRDFSHMLTTSGWDIAKTKQHLTTGFSGTNDSKYLLPLTIRQLELDEQRHTNALVLNCLLRPENSVREIEVKELGSAKSVSECLLQIATDFEKPIRVILDVGAQTLELRNLEVAKCWLDMELSADAAIYLNDEDELTTVTRGGYVEPFLDSPYSTHTSNCLVFLDQAHTRGVDLQLPDDYRAAVLLGPGITKDALVQACMRMRKLGRGQSVVFFVPPEVRQKMTWVRKSQRHADSSSSVTVADILRWSIAETLDDCSRIAPLWATQGARFQRQEAIWEEASDMGKKADIGKEHASKFLEEESRDLETRYRPMPHGSGGGILARRNEDPLLLRKQKQLEEIMQRCEDFGHENFGKVSAQEEQERELSIELQAERLVMKVQRLSPHEPYLHPDVKAFVATGFISPTSTAFLPAFMALRRTSAAEFIDLTQFSRELLVTEDFARTVELPDDKAFKADQYQRPVQWIVTGYRENSYHSSTMDHMVIFSPWEVSQLLGDFRRCRAVNLHVYAPRTSLSYLPLDDLRQYTINWFNQRLIIPRKRTLLLNLFAGALYVRGYQQYVEVCRFLGVPCEALTIEGEEIEDVPPSPTEFKKDPLPFFRELMMIRRDGRDITTTDMGHILAGVPIEKKIFTERQDVEDKNMDDGESDGSLSLC</sequence>
<keyword evidence="11" id="KW-1185">Reference proteome</keyword>
<evidence type="ECO:0000256" key="5">
    <source>
        <dbReference type="ARBA" id="ARBA00022801"/>
    </source>
</evidence>
<feature type="domain" description="DUF3638" evidence="8">
    <location>
        <begin position="1681"/>
        <end position="1904"/>
    </location>
</feature>
<dbReference type="InterPro" id="IPR051346">
    <property type="entry name" value="OTU_Deubiquitinase"/>
</dbReference>
<protein>
    <recommendedName>
        <fullName evidence="2">ubiquitinyl hydrolase 1</fullName>
        <ecNumber evidence="2">3.4.19.12</ecNumber>
    </recommendedName>
</protein>
<feature type="domain" description="DUF3645" evidence="9">
    <location>
        <begin position="2033"/>
        <end position="2061"/>
    </location>
</feature>
<dbReference type="PANTHER" id="PTHR13367">
    <property type="entry name" value="UBIQUITIN THIOESTERASE"/>
    <property type="match status" value="1"/>
</dbReference>
<dbReference type="GO" id="GO:0004843">
    <property type="term" value="F:cysteine-type deubiquitinase activity"/>
    <property type="evidence" value="ECO:0007669"/>
    <property type="project" value="UniProtKB-EC"/>
</dbReference>
<dbReference type="Pfam" id="PF12340">
    <property type="entry name" value="DUF3638"/>
    <property type="match status" value="1"/>
</dbReference>
<evidence type="ECO:0000313" key="11">
    <source>
        <dbReference type="Proteomes" id="UP001275084"/>
    </source>
</evidence>
<dbReference type="GO" id="GO:0006508">
    <property type="term" value="P:proteolysis"/>
    <property type="evidence" value="ECO:0007669"/>
    <property type="project" value="UniProtKB-KW"/>
</dbReference>
<comment type="catalytic activity">
    <reaction evidence="1">
        <text>Thiol-dependent hydrolysis of ester, thioester, amide, peptide and isopeptide bonds formed by the C-terminal Gly of ubiquitin (a 76-residue protein attached to proteins as an intracellular targeting signal).</text>
        <dbReference type="EC" id="3.4.19.12"/>
    </reaction>
</comment>
<evidence type="ECO:0000256" key="2">
    <source>
        <dbReference type="ARBA" id="ARBA00012759"/>
    </source>
</evidence>
<evidence type="ECO:0000259" key="9">
    <source>
        <dbReference type="Pfam" id="PF12359"/>
    </source>
</evidence>
<dbReference type="EMBL" id="JAUIQD010000002">
    <property type="protein sequence ID" value="KAK3360569.1"/>
    <property type="molecule type" value="Genomic_DNA"/>
</dbReference>
<dbReference type="Pfam" id="PF12359">
    <property type="entry name" value="DUF3645"/>
    <property type="match status" value="1"/>
</dbReference>
<dbReference type="PANTHER" id="PTHR13367:SF34">
    <property type="match status" value="1"/>
</dbReference>
<evidence type="ECO:0000259" key="8">
    <source>
        <dbReference type="Pfam" id="PF12340"/>
    </source>
</evidence>
<keyword evidence="6" id="KW-0788">Thiol protease</keyword>
<dbReference type="Proteomes" id="UP001275084">
    <property type="component" value="Unassembled WGS sequence"/>
</dbReference>
<evidence type="ECO:0000256" key="4">
    <source>
        <dbReference type="ARBA" id="ARBA00022786"/>
    </source>
</evidence>
<feature type="region of interest" description="Disordered" evidence="7">
    <location>
        <begin position="2779"/>
        <end position="2798"/>
    </location>
</feature>
<dbReference type="EC" id="3.4.19.12" evidence="2"/>
<accession>A0AAJ0HSC9</accession>
<evidence type="ECO:0000256" key="7">
    <source>
        <dbReference type="SAM" id="MobiDB-lite"/>
    </source>
</evidence>
<evidence type="ECO:0000256" key="6">
    <source>
        <dbReference type="ARBA" id="ARBA00022807"/>
    </source>
</evidence>